<sequence length="242" mass="27822">MKCPGQDSRYWEPGAIFEAECPQCGHPVEFFKDEATRKCKNCGHKFANPKMDFGCASYCKFAAQCLGNLPPELMAQRENLLKDRVALEMKRYFKKDFKRIGHASKVAQYAERIVREEQGDPAVVLTAAYLHDIGIKEAERKYNSTAARYQEEEGPPIARDILTQLGAREELIREVCDIVAHHHHPREKETVNFKCLYDADLIVNLEENRKEKPIEPERLARLIEKSFLTKAGRKLAEEVLSR</sequence>
<dbReference type="EMBL" id="BSDR01000001">
    <property type="protein sequence ID" value="GLI35967.1"/>
    <property type="molecule type" value="Genomic_DNA"/>
</dbReference>
<dbReference type="Gene3D" id="1.10.3210.10">
    <property type="entry name" value="Hypothetical protein af1432"/>
    <property type="match status" value="1"/>
</dbReference>
<proteinExistence type="predicted"/>
<gene>
    <name evidence="2" type="ORF">DAMNIGENAA_34000</name>
</gene>
<dbReference type="Proteomes" id="UP001144372">
    <property type="component" value="Unassembled WGS sequence"/>
</dbReference>
<dbReference type="AlphaFoldDB" id="A0A9W6L8S4"/>
<evidence type="ECO:0000259" key="1">
    <source>
        <dbReference type="SMART" id="SM00471"/>
    </source>
</evidence>
<protein>
    <recommendedName>
        <fullName evidence="1">HD/PDEase domain-containing protein</fullName>
    </recommendedName>
</protein>
<keyword evidence="3" id="KW-1185">Reference proteome</keyword>
<accession>A0A9W6L8S4</accession>
<evidence type="ECO:0000313" key="2">
    <source>
        <dbReference type="EMBL" id="GLI35967.1"/>
    </source>
</evidence>
<dbReference type="Pfam" id="PF01966">
    <property type="entry name" value="HD"/>
    <property type="match status" value="1"/>
</dbReference>
<dbReference type="InterPro" id="IPR006674">
    <property type="entry name" value="HD_domain"/>
</dbReference>
<evidence type="ECO:0000313" key="3">
    <source>
        <dbReference type="Proteomes" id="UP001144372"/>
    </source>
</evidence>
<dbReference type="RefSeq" id="WP_281796096.1">
    <property type="nucleotide sequence ID" value="NZ_BSDR01000001.1"/>
</dbReference>
<reference evidence="2" key="1">
    <citation type="submission" date="2022-12" db="EMBL/GenBank/DDBJ databases">
        <title>Reference genome sequencing for broad-spectrum identification of bacterial and archaeal isolates by mass spectrometry.</title>
        <authorList>
            <person name="Sekiguchi Y."/>
            <person name="Tourlousse D.M."/>
        </authorList>
    </citation>
    <scope>NUCLEOTIDE SEQUENCE</scope>
    <source>
        <strain evidence="2">ASRB1</strain>
    </source>
</reference>
<comment type="caution">
    <text evidence="2">The sequence shown here is derived from an EMBL/GenBank/DDBJ whole genome shotgun (WGS) entry which is preliminary data.</text>
</comment>
<dbReference type="CDD" id="cd00077">
    <property type="entry name" value="HDc"/>
    <property type="match status" value="1"/>
</dbReference>
<dbReference type="SMART" id="SM00471">
    <property type="entry name" value="HDc"/>
    <property type="match status" value="1"/>
</dbReference>
<organism evidence="2 3">
    <name type="scientific">Desulforhabdus amnigena</name>
    <dbReference type="NCBI Taxonomy" id="40218"/>
    <lineage>
        <taxon>Bacteria</taxon>
        <taxon>Pseudomonadati</taxon>
        <taxon>Thermodesulfobacteriota</taxon>
        <taxon>Syntrophobacteria</taxon>
        <taxon>Syntrophobacterales</taxon>
        <taxon>Syntrophobacteraceae</taxon>
        <taxon>Desulforhabdus</taxon>
    </lineage>
</organism>
<name>A0A9W6L8S4_9BACT</name>
<feature type="domain" description="HD/PDEase" evidence="1">
    <location>
        <begin position="95"/>
        <end position="214"/>
    </location>
</feature>
<dbReference type="SUPFAM" id="SSF109604">
    <property type="entry name" value="HD-domain/PDEase-like"/>
    <property type="match status" value="1"/>
</dbReference>
<dbReference type="InterPro" id="IPR003607">
    <property type="entry name" value="HD/PDEase_dom"/>
</dbReference>